<evidence type="ECO:0000313" key="2">
    <source>
        <dbReference type="Proteomes" id="UP001487740"/>
    </source>
</evidence>
<protein>
    <submittedName>
        <fullName evidence="1">Uncharacterized protein</fullName>
    </submittedName>
</protein>
<comment type="caution">
    <text evidence="1">The sequence shown here is derived from an EMBL/GenBank/DDBJ whole genome shotgun (WGS) entry which is preliminary data.</text>
</comment>
<reference evidence="1 2" key="1">
    <citation type="submission" date="2023-03" db="EMBL/GenBank/DDBJ databases">
        <title>High-quality genome of Scylla paramamosain provides insights in environmental adaptation.</title>
        <authorList>
            <person name="Zhang L."/>
        </authorList>
    </citation>
    <scope>NUCLEOTIDE SEQUENCE [LARGE SCALE GENOMIC DNA]</scope>
    <source>
        <strain evidence="1">LZ_2023a</strain>
        <tissue evidence="1">Muscle</tissue>
    </source>
</reference>
<dbReference type="EMBL" id="JARAKH010000041">
    <property type="protein sequence ID" value="KAK8380618.1"/>
    <property type="molecule type" value="Genomic_DNA"/>
</dbReference>
<keyword evidence="2" id="KW-1185">Reference proteome</keyword>
<gene>
    <name evidence="1" type="ORF">O3P69_007903</name>
</gene>
<dbReference type="Proteomes" id="UP001487740">
    <property type="component" value="Unassembled WGS sequence"/>
</dbReference>
<sequence length="82" mass="8556">MKDARLGEEGEKEKNVSNVECGTGVLPCRQRPSLPPCLPDSPAGISTRRTHNVLKKKAVSLRAACQVAAAAAARIPGVAAVH</sequence>
<organism evidence="1 2">
    <name type="scientific">Scylla paramamosain</name>
    <name type="common">Mud crab</name>
    <dbReference type="NCBI Taxonomy" id="85552"/>
    <lineage>
        <taxon>Eukaryota</taxon>
        <taxon>Metazoa</taxon>
        <taxon>Ecdysozoa</taxon>
        <taxon>Arthropoda</taxon>
        <taxon>Crustacea</taxon>
        <taxon>Multicrustacea</taxon>
        <taxon>Malacostraca</taxon>
        <taxon>Eumalacostraca</taxon>
        <taxon>Eucarida</taxon>
        <taxon>Decapoda</taxon>
        <taxon>Pleocyemata</taxon>
        <taxon>Brachyura</taxon>
        <taxon>Eubrachyura</taxon>
        <taxon>Portunoidea</taxon>
        <taxon>Portunidae</taxon>
        <taxon>Portuninae</taxon>
        <taxon>Scylla</taxon>
    </lineage>
</organism>
<proteinExistence type="predicted"/>
<name>A0AAW0T034_SCYPA</name>
<evidence type="ECO:0000313" key="1">
    <source>
        <dbReference type="EMBL" id="KAK8380618.1"/>
    </source>
</evidence>
<dbReference type="AlphaFoldDB" id="A0AAW0T034"/>
<accession>A0AAW0T034</accession>